<name>A0ABV0GK96_9BURK</name>
<evidence type="ECO:0000256" key="1">
    <source>
        <dbReference type="SAM" id="SignalP"/>
    </source>
</evidence>
<evidence type="ECO:0008006" key="4">
    <source>
        <dbReference type="Google" id="ProtNLM"/>
    </source>
</evidence>
<dbReference type="EMBL" id="JBDPZC010000015">
    <property type="protein sequence ID" value="MEO3715510.1"/>
    <property type="molecule type" value="Genomic_DNA"/>
</dbReference>
<organism evidence="2 3">
    <name type="scientific">Roseateles flavus</name>
    <dbReference type="NCBI Taxonomy" id="3149041"/>
    <lineage>
        <taxon>Bacteria</taxon>
        <taxon>Pseudomonadati</taxon>
        <taxon>Pseudomonadota</taxon>
        <taxon>Betaproteobacteria</taxon>
        <taxon>Burkholderiales</taxon>
        <taxon>Sphaerotilaceae</taxon>
        <taxon>Roseateles</taxon>
    </lineage>
</organism>
<accession>A0ABV0GK96</accession>
<comment type="caution">
    <text evidence="2">The sequence shown here is derived from an EMBL/GenBank/DDBJ whole genome shotgun (WGS) entry which is preliminary data.</text>
</comment>
<proteinExistence type="predicted"/>
<dbReference type="RefSeq" id="WP_347613013.1">
    <property type="nucleotide sequence ID" value="NZ_JBDPZC010000015.1"/>
</dbReference>
<sequence length="109" mass="10989">MRKNIKLLGTAGALLLAITAAGLARSADPGLPPGSDGSNAGGAERVCGNGAAKTFNDTYASCKRGDVIGLGRATPQGVMSVCDFSKTILYAQGEAIACVYIGSIRQAVK</sequence>
<keyword evidence="3" id="KW-1185">Reference proteome</keyword>
<evidence type="ECO:0000313" key="3">
    <source>
        <dbReference type="Proteomes" id="UP001462640"/>
    </source>
</evidence>
<feature type="chain" id="PRO_5045256015" description="Secreted protein" evidence="1">
    <location>
        <begin position="27"/>
        <end position="109"/>
    </location>
</feature>
<reference evidence="2 3" key="1">
    <citation type="submission" date="2024-05" db="EMBL/GenBank/DDBJ databases">
        <title>Roseateles sp. 2.12 16S ribosomal RNA gene Genome sequencing and assembly.</title>
        <authorList>
            <person name="Woo H."/>
        </authorList>
    </citation>
    <scope>NUCLEOTIDE SEQUENCE [LARGE SCALE GENOMIC DNA]</scope>
    <source>
        <strain evidence="2 3">2.12</strain>
    </source>
</reference>
<feature type="signal peptide" evidence="1">
    <location>
        <begin position="1"/>
        <end position="26"/>
    </location>
</feature>
<evidence type="ECO:0000313" key="2">
    <source>
        <dbReference type="EMBL" id="MEO3715510.1"/>
    </source>
</evidence>
<keyword evidence="1" id="KW-0732">Signal</keyword>
<protein>
    <recommendedName>
        <fullName evidence="4">Secreted protein</fullName>
    </recommendedName>
</protein>
<dbReference type="Proteomes" id="UP001462640">
    <property type="component" value="Unassembled WGS sequence"/>
</dbReference>
<gene>
    <name evidence="2" type="ORF">ABDJ40_22280</name>
</gene>